<protein>
    <submittedName>
        <fullName evidence="2">Uncharacterized protein</fullName>
    </submittedName>
</protein>
<feature type="compositionally biased region" description="Acidic residues" evidence="1">
    <location>
        <begin position="147"/>
        <end position="157"/>
    </location>
</feature>
<gene>
    <name evidence="2" type="ORF">BEMITA_LOCUS9204</name>
</gene>
<evidence type="ECO:0000256" key="1">
    <source>
        <dbReference type="SAM" id="MobiDB-lite"/>
    </source>
</evidence>
<accession>A0A9P0AH84</accession>
<sequence length="174" mass="19386">MCCAVKKEIEFIWSVEATVVYYIKPTQNILPSPRPYLGYGVIPIGPVTPPSPFKYVDYRWLNIKNTGVLAVPGIPDSPLPYLKYAQPFSPLAHLGPIPYRFPHFNPLTIPVPLHHTSALAIIPVPYARRLQFIRLRRNSSGVQSISDTDDLDKDESVEVNGKVNATSSSSAEKE</sequence>
<feature type="compositionally biased region" description="Polar residues" evidence="1">
    <location>
        <begin position="163"/>
        <end position="174"/>
    </location>
</feature>
<name>A0A9P0AH84_BEMTA</name>
<organism evidence="2 3">
    <name type="scientific">Bemisia tabaci</name>
    <name type="common">Sweetpotato whitefly</name>
    <name type="synonym">Aleurodes tabaci</name>
    <dbReference type="NCBI Taxonomy" id="7038"/>
    <lineage>
        <taxon>Eukaryota</taxon>
        <taxon>Metazoa</taxon>
        <taxon>Ecdysozoa</taxon>
        <taxon>Arthropoda</taxon>
        <taxon>Hexapoda</taxon>
        <taxon>Insecta</taxon>
        <taxon>Pterygota</taxon>
        <taxon>Neoptera</taxon>
        <taxon>Paraneoptera</taxon>
        <taxon>Hemiptera</taxon>
        <taxon>Sternorrhyncha</taxon>
        <taxon>Aleyrodoidea</taxon>
        <taxon>Aleyrodidae</taxon>
        <taxon>Aleyrodinae</taxon>
        <taxon>Bemisia</taxon>
    </lineage>
</organism>
<dbReference type="EMBL" id="OU963866">
    <property type="protein sequence ID" value="CAH0390484.1"/>
    <property type="molecule type" value="Genomic_DNA"/>
</dbReference>
<dbReference type="AlphaFoldDB" id="A0A9P0AH84"/>
<proteinExistence type="predicted"/>
<feature type="region of interest" description="Disordered" evidence="1">
    <location>
        <begin position="143"/>
        <end position="174"/>
    </location>
</feature>
<evidence type="ECO:0000313" key="3">
    <source>
        <dbReference type="Proteomes" id="UP001152759"/>
    </source>
</evidence>
<keyword evidence="3" id="KW-1185">Reference proteome</keyword>
<dbReference type="Proteomes" id="UP001152759">
    <property type="component" value="Chromosome 5"/>
</dbReference>
<evidence type="ECO:0000313" key="2">
    <source>
        <dbReference type="EMBL" id="CAH0390484.1"/>
    </source>
</evidence>
<reference evidence="2" key="1">
    <citation type="submission" date="2021-12" db="EMBL/GenBank/DDBJ databases">
        <authorList>
            <person name="King R."/>
        </authorList>
    </citation>
    <scope>NUCLEOTIDE SEQUENCE</scope>
</reference>